<evidence type="ECO:0000256" key="1">
    <source>
        <dbReference type="SAM" id="SignalP"/>
    </source>
</evidence>
<feature type="non-terminal residue" evidence="2">
    <location>
        <position position="64"/>
    </location>
</feature>
<feature type="chain" id="PRO_5006865237" evidence="1">
    <location>
        <begin position="17"/>
        <end position="64"/>
    </location>
</feature>
<dbReference type="EMBL" id="GEDG01042224">
    <property type="protein sequence ID" value="JAP06228.1"/>
    <property type="molecule type" value="Transcribed_RNA"/>
</dbReference>
<dbReference type="AlphaFoldDB" id="A0A0V0GDE3"/>
<feature type="signal peptide" evidence="1">
    <location>
        <begin position="1"/>
        <end position="16"/>
    </location>
</feature>
<evidence type="ECO:0000313" key="2">
    <source>
        <dbReference type="EMBL" id="JAP06228.1"/>
    </source>
</evidence>
<reference evidence="2" key="1">
    <citation type="submission" date="2015-12" db="EMBL/GenBank/DDBJ databases">
        <title>Gene expression during late stages of embryo sac development: a critical building block for successful pollen-pistil interactions.</title>
        <authorList>
            <person name="Liu Y."/>
            <person name="Joly V."/>
            <person name="Sabar M."/>
            <person name="Matton D.P."/>
        </authorList>
    </citation>
    <scope>NUCLEOTIDE SEQUENCE</scope>
</reference>
<keyword evidence="1" id="KW-0732">Signal</keyword>
<name>A0A0V0GDE3_SOLCH</name>
<accession>A0A0V0GDE3</accession>
<proteinExistence type="predicted"/>
<sequence length="64" mass="7363">MYYVLIKRMIILCCFCLEVPGTKRLSVVLELVTATSVHNIKDNSVLSKAKHIKRSKDQWALTKK</sequence>
<protein>
    <submittedName>
        <fullName evidence="2">Putative ovule protein</fullName>
    </submittedName>
</protein>
<organism evidence="2">
    <name type="scientific">Solanum chacoense</name>
    <name type="common">Chaco potato</name>
    <dbReference type="NCBI Taxonomy" id="4108"/>
    <lineage>
        <taxon>Eukaryota</taxon>
        <taxon>Viridiplantae</taxon>
        <taxon>Streptophyta</taxon>
        <taxon>Embryophyta</taxon>
        <taxon>Tracheophyta</taxon>
        <taxon>Spermatophyta</taxon>
        <taxon>Magnoliopsida</taxon>
        <taxon>eudicotyledons</taxon>
        <taxon>Gunneridae</taxon>
        <taxon>Pentapetalae</taxon>
        <taxon>asterids</taxon>
        <taxon>lamiids</taxon>
        <taxon>Solanales</taxon>
        <taxon>Solanaceae</taxon>
        <taxon>Solanoideae</taxon>
        <taxon>Solaneae</taxon>
        <taxon>Solanum</taxon>
    </lineage>
</organism>